<dbReference type="AlphaFoldDB" id="A0A0E9U9X2"/>
<proteinExistence type="predicted"/>
<accession>A0A0E9U9X2</accession>
<name>A0A0E9U9X2_ANGAN</name>
<dbReference type="EMBL" id="GBXM01046612">
    <property type="protein sequence ID" value="JAH61965.1"/>
    <property type="molecule type" value="Transcribed_RNA"/>
</dbReference>
<sequence length="20" mass="2501">MRRQRESKGHKAMKLWRSNT</sequence>
<reference evidence="2" key="1">
    <citation type="submission" date="2014-11" db="EMBL/GenBank/DDBJ databases">
        <authorList>
            <person name="Amaro Gonzalez C."/>
        </authorList>
    </citation>
    <scope>NUCLEOTIDE SEQUENCE</scope>
</reference>
<evidence type="ECO:0000256" key="1">
    <source>
        <dbReference type="SAM" id="MobiDB-lite"/>
    </source>
</evidence>
<evidence type="ECO:0000313" key="2">
    <source>
        <dbReference type="EMBL" id="JAH61965.1"/>
    </source>
</evidence>
<protein>
    <submittedName>
        <fullName evidence="2">Uncharacterized protein</fullName>
    </submittedName>
</protein>
<organism evidence="2">
    <name type="scientific">Anguilla anguilla</name>
    <name type="common">European freshwater eel</name>
    <name type="synonym">Muraena anguilla</name>
    <dbReference type="NCBI Taxonomy" id="7936"/>
    <lineage>
        <taxon>Eukaryota</taxon>
        <taxon>Metazoa</taxon>
        <taxon>Chordata</taxon>
        <taxon>Craniata</taxon>
        <taxon>Vertebrata</taxon>
        <taxon>Euteleostomi</taxon>
        <taxon>Actinopterygii</taxon>
        <taxon>Neopterygii</taxon>
        <taxon>Teleostei</taxon>
        <taxon>Anguilliformes</taxon>
        <taxon>Anguillidae</taxon>
        <taxon>Anguilla</taxon>
    </lineage>
</organism>
<dbReference type="EMBL" id="GBXM01055412">
    <property type="protein sequence ID" value="JAH53165.1"/>
    <property type="molecule type" value="Transcribed_RNA"/>
</dbReference>
<feature type="region of interest" description="Disordered" evidence="1">
    <location>
        <begin position="1"/>
        <end position="20"/>
    </location>
</feature>
<reference evidence="2" key="2">
    <citation type="journal article" date="2015" name="Fish Shellfish Immunol.">
        <title>Early steps in the European eel (Anguilla anguilla)-Vibrio vulnificus interaction in the gills: Role of the RtxA13 toxin.</title>
        <authorList>
            <person name="Callol A."/>
            <person name="Pajuelo D."/>
            <person name="Ebbesson L."/>
            <person name="Teles M."/>
            <person name="MacKenzie S."/>
            <person name="Amaro C."/>
        </authorList>
    </citation>
    <scope>NUCLEOTIDE SEQUENCE</scope>
</reference>